<gene>
    <name evidence="1" type="ORF">DL89DRAFT_281111</name>
</gene>
<name>A0A1Y1WN95_9FUNG</name>
<proteinExistence type="predicted"/>
<dbReference type="AlphaFoldDB" id="A0A1Y1WN95"/>
<accession>A0A1Y1WN95</accession>
<dbReference type="RefSeq" id="XP_040747989.1">
    <property type="nucleotide sequence ID" value="XM_040889626.1"/>
</dbReference>
<dbReference type="EMBL" id="MCFD01000001">
    <property type="protein sequence ID" value="ORX74778.1"/>
    <property type="molecule type" value="Genomic_DNA"/>
</dbReference>
<protein>
    <submittedName>
        <fullName evidence="1">Uncharacterized protein</fullName>
    </submittedName>
</protein>
<dbReference type="Proteomes" id="UP000193922">
    <property type="component" value="Unassembled WGS sequence"/>
</dbReference>
<dbReference type="GeneID" id="63806274"/>
<comment type="caution">
    <text evidence="1">The sequence shown here is derived from an EMBL/GenBank/DDBJ whole genome shotgun (WGS) entry which is preliminary data.</text>
</comment>
<dbReference type="OrthoDB" id="5588165at2759"/>
<evidence type="ECO:0000313" key="1">
    <source>
        <dbReference type="EMBL" id="ORX74778.1"/>
    </source>
</evidence>
<organism evidence="1 2">
    <name type="scientific">Linderina pennispora</name>
    <dbReference type="NCBI Taxonomy" id="61395"/>
    <lineage>
        <taxon>Eukaryota</taxon>
        <taxon>Fungi</taxon>
        <taxon>Fungi incertae sedis</taxon>
        <taxon>Zoopagomycota</taxon>
        <taxon>Kickxellomycotina</taxon>
        <taxon>Kickxellomycetes</taxon>
        <taxon>Kickxellales</taxon>
        <taxon>Kickxellaceae</taxon>
        <taxon>Linderina</taxon>
    </lineage>
</organism>
<reference evidence="1 2" key="1">
    <citation type="submission" date="2016-07" db="EMBL/GenBank/DDBJ databases">
        <title>Pervasive Adenine N6-methylation of Active Genes in Fungi.</title>
        <authorList>
            <consortium name="DOE Joint Genome Institute"/>
            <person name="Mondo S.J."/>
            <person name="Dannebaum R.O."/>
            <person name="Kuo R.C."/>
            <person name="Labutti K."/>
            <person name="Haridas S."/>
            <person name="Kuo A."/>
            <person name="Salamov A."/>
            <person name="Ahrendt S.R."/>
            <person name="Lipzen A."/>
            <person name="Sullivan W."/>
            <person name="Andreopoulos W.B."/>
            <person name="Clum A."/>
            <person name="Lindquist E."/>
            <person name="Daum C."/>
            <person name="Ramamoorthy G.K."/>
            <person name="Gryganskyi A."/>
            <person name="Culley D."/>
            <person name="Magnuson J.K."/>
            <person name="James T.Y."/>
            <person name="O'Malley M.A."/>
            <person name="Stajich J.E."/>
            <person name="Spatafora J.W."/>
            <person name="Visel A."/>
            <person name="Grigoriev I.V."/>
        </authorList>
    </citation>
    <scope>NUCLEOTIDE SEQUENCE [LARGE SCALE GENOMIC DNA]</scope>
    <source>
        <strain evidence="1 2">ATCC 12442</strain>
    </source>
</reference>
<sequence>MGTLSAQIAHIILAGEQSITETAASWTPKYLTETLIPWSQHVDLLWPTIDEPHVRSKVLNQVVYLVRSHSPEVSKEYLLQTYLNPSLDTPCEKEILSRIIANQFTPHSVRIAALQHYPGAIGSDSGNNKTVASLARDISRQLESAREQSALSMLSATIASGLLEQQSTSASKGDMVSAERLKIEVNYLTGSGEQKALALGEALCSQVSHMDDGSRGVLIGQLLQKTDPDSCLGQSVNMVLAAALSNTSNADLTDAVVAEFTKHVLLLRNIDTKLSKLVPAHAHALAALADTHSKFRSTYIMQLAQLNKRCQIAMLRDYIRIRRP</sequence>
<evidence type="ECO:0000313" key="2">
    <source>
        <dbReference type="Proteomes" id="UP000193922"/>
    </source>
</evidence>
<keyword evidence="2" id="KW-1185">Reference proteome</keyword>